<evidence type="ECO:0000313" key="2">
    <source>
        <dbReference type="EMBL" id="UVF62462.1"/>
    </source>
</evidence>
<feature type="compositionally biased region" description="Polar residues" evidence="1">
    <location>
        <begin position="1"/>
        <end position="17"/>
    </location>
</feature>
<dbReference type="KEGG" id="vg:80545013"/>
<feature type="region of interest" description="Disordered" evidence="1">
    <location>
        <begin position="1"/>
        <end position="22"/>
    </location>
</feature>
<keyword evidence="3" id="KW-1185">Reference proteome</keyword>
<dbReference type="Proteomes" id="UP001156973">
    <property type="component" value="Segment"/>
</dbReference>
<organism evidence="2 3">
    <name type="scientific">Nitrososphaeria virus YSH_922147</name>
    <dbReference type="NCBI Taxonomy" id="3071323"/>
    <lineage>
        <taxon>Viruses</taxon>
        <taxon>Duplodnaviria</taxon>
        <taxon>Heunggongvirae</taxon>
        <taxon>Uroviricota</taxon>
        <taxon>Caudoviricetes</taxon>
        <taxon>Juravirales</taxon>
        <taxon>Yangangviridae</taxon>
        <taxon>Mathaucavirus</taxon>
        <taxon>Mathaucavirus yangshanense</taxon>
    </lineage>
</organism>
<evidence type="ECO:0000256" key="1">
    <source>
        <dbReference type="SAM" id="MobiDB-lite"/>
    </source>
</evidence>
<sequence>MSRASQLQAQNQKTAETIQDKRADENMRCKNICESYQVQGTTRKGVSNFLTLKKCTNCGNKWMKWEGVRCPCCSQKLATKPKGANGWKNLERKRI</sequence>
<protein>
    <submittedName>
        <fullName evidence="2">Zn-finger protein</fullName>
    </submittedName>
</protein>
<evidence type="ECO:0000313" key="3">
    <source>
        <dbReference type="Proteomes" id="UP001156973"/>
    </source>
</evidence>
<dbReference type="EMBL" id="ON649701">
    <property type="protein sequence ID" value="UVF62462.1"/>
    <property type="molecule type" value="Genomic_DNA"/>
</dbReference>
<reference evidence="2 3" key="1">
    <citation type="submission" date="2022-05" db="EMBL/GenBank/DDBJ databases">
        <title>Diverse viruses of marine archaea discovered using metagenomics.</title>
        <authorList>
            <person name="Zhou Y."/>
        </authorList>
    </citation>
    <scope>NUCLEOTIDE SEQUENCE [LARGE SCALE GENOMIC DNA]</scope>
    <source>
        <strain evidence="2">YSH_922147</strain>
    </source>
</reference>
<name>A0A976UAT4_9CAUD</name>
<accession>A0A976UAT4</accession>
<proteinExistence type="predicted"/>